<proteinExistence type="inferred from homology"/>
<dbReference type="AlphaFoldDB" id="A0A9P7Z0G6"/>
<protein>
    <recommendedName>
        <fullName evidence="7">Major facilitator superfamily (MFS) profile domain-containing protein</fullName>
    </recommendedName>
</protein>
<feature type="transmembrane region" description="Helical" evidence="6">
    <location>
        <begin position="284"/>
        <end position="305"/>
    </location>
</feature>
<dbReference type="EMBL" id="MU254000">
    <property type="protein sequence ID" value="KAG9243159.1"/>
    <property type="molecule type" value="Genomic_DNA"/>
</dbReference>
<dbReference type="Pfam" id="PF00083">
    <property type="entry name" value="Sugar_tr"/>
    <property type="match status" value="2"/>
</dbReference>
<comment type="subcellular location">
    <subcellularLocation>
        <location evidence="1">Membrane</location>
        <topology evidence="1">Multi-pass membrane protein</topology>
    </subcellularLocation>
</comment>
<evidence type="ECO:0000256" key="2">
    <source>
        <dbReference type="ARBA" id="ARBA00010992"/>
    </source>
</evidence>
<dbReference type="Proteomes" id="UP000887226">
    <property type="component" value="Unassembled WGS sequence"/>
</dbReference>
<feature type="transmembrane region" description="Helical" evidence="6">
    <location>
        <begin position="108"/>
        <end position="126"/>
    </location>
</feature>
<dbReference type="PROSITE" id="PS00216">
    <property type="entry name" value="SUGAR_TRANSPORT_1"/>
    <property type="match status" value="1"/>
</dbReference>
<evidence type="ECO:0000256" key="6">
    <source>
        <dbReference type="SAM" id="Phobius"/>
    </source>
</evidence>
<dbReference type="InterPro" id="IPR005828">
    <property type="entry name" value="MFS_sugar_transport-like"/>
</dbReference>
<dbReference type="GO" id="GO:0005351">
    <property type="term" value="F:carbohydrate:proton symporter activity"/>
    <property type="evidence" value="ECO:0007669"/>
    <property type="project" value="TreeGrafter"/>
</dbReference>
<sequence>MVNKSEVAAETGEKFQYGDSFNLASATALQKPSLWTRRMFQLYGCLLIAILNAAVNGYDGSVMSSINSYTQYREYFNFSLTAGTPSTALQLEILSDHFLPDPAVTGKVVDGACFFGAAVIIIGTIVQATSQNLAAFMIGRFMLGVGAALGPSAALPYVSEMAHPSFRGSMTGVYTTFYWIGAITGTWGLQSTRWLMANDRHEEALQVMAKYHGEGDQNSPLVQLEFHEMLQEISKTGADKRWWDFRELFNTREVCYRTMLVVSIAIFGQGFGNGAVSYYCPQMLAGAGMQSLISLAGSWIGAAYVDKWGRRPVLLVSTSIIVLLFAIVTALNATNLQTLDGTLTAKSTVQANAQIAMVFLFSFVAAVGWTPMQGLYAVEALRYESRSKGMAVYTLWTKITGFYNTFVTSIAFTGVEWKYYFLFIFWDTFTLIYIYFLYVETKNRTLEEMTEIFTAPNPVKFSLQKKNAFPEIFDANDDENDGAALPAETKM</sequence>
<comment type="similarity">
    <text evidence="2">Belongs to the major facilitator superfamily. Sugar transporter (TC 2.A.1.1) family.</text>
</comment>
<feature type="transmembrane region" description="Helical" evidence="6">
    <location>
        <begin position="254"/>
        <end position="272"/>
    </location>
</feature>
<comment type="caution">
    <text evidence="8">The sequence shown here is derived from an EMBL/GenBank/DDBJ whole genome shotgun (WGS) entry which is preliminary data.</text>
</comment>
<feature type="transmembrane region" description="Helical" evidence="6">
    <location>
        <begin position="390"/>
        <end position="413"/>
    </location>
</feature>
<evidence type="ECO:0000256" key="5">
    <source>
        <dbReference type="ARBA" id="ARBA00023136"/>
    </source>
</evidence>
<dbReference type="InterPro" id="IPR005829">
    <property type="entry name" value="Sugar_transporter_CS"/>
</dbReference>
<evidence type="ECO:0000259" key="7">
    <source>
        <dbReference type="PROSITE" id="PS50850"/>
    </source>
</evidence>
<dbReference type="OrthoDB" id="6133115at2759"/>
<feature type="transmembrane region" description="Helical" evidence="6">
    <location>
        <begin position="353"/>
        <end position="378"/>
    </location>
</feature>
<name>A0A9P7Z0G6_9HELO</name>
<feature type="transmembrane region" description="Helical" evidence="6">
    <location>
        <begin position="40"/>
        <end position="58"/>
    </location>
</feature>
<evidence type="ECO:0000256" key="4">
    <source>
        <dbReference type="ARBA" id="ARBA00022989"/>
    </source>
</evidence>
<dbReference type="InterPro" id="IPR036259">
    <property type="entry name" value="MFS_trans_sf"/>
</dbReference>
<dbReference type="GO" id="GO:0016020">
    <property type="term" value="C:membrane"/>
    <property type="evidence" value="ECO:0007669"/>
    <property type="project" value="UniProtKB-SubCell"/>
</dbReference>
<organism evidence="8 9">
    <name type="scientific">Calycina marina</name>
    <dbReference type="NCBI Taxonomy" id="1763456"/>
    <lineage>
        <taxon>Eukaryota</taxon>
        <taxon>Fungi</taxon>
        <taxon>Dikarya</taxon>
        <taxon>Ascomycota</taxon>
        <taxon>Pezizomycotina</taxon>
        <taxon>Leotiomycetes</taxon>
        <taxon>Helotiales</taxon>
        <taxon>Pezizellaceae</taxon>
        <taxon>Calycina</taxon>
    </lineage>
</organism>
<keyword evidence="9" id="KW-1185">Reference proteome</keyword>
<dbReference type="PANTHER" id="PTHR48022">
    <property type="entry name" value="PLASTIDIC GLUCOSE TRANSPORTER 4"/>
    <property type="match status" value="1"/>
</dbReference>
<feature type="transmembrane region" description="Helical" evidence="6">
    <location>
        <begin position="133"/>
        <end position="157"/>
    </location>
</feature>
<evidence type="ECO:0000256" key="1">
    <source>
        <dbReference type="ARBA" id="ARBA00004141"/>
    </source>
</evidence>
<feature type="transmembrane region" description="Helical" evidence="6">
    <location>
        <begin position="419"/>
        <end position="439"/>
    </location>
</feature>
<accession>A0A9P7Z0G6</accession>
<feature type="transmembrane region" description="Helical" evidence="6">
    <location>
        <begin position="177"/>
        <end position="196"/>
    </location>
</feature>
<keyword evidence="4 6" id="KW-1133">Transmembrane helix</keyword>
<dbReference type="InterPro" id="IPR020846">
    <property type="entry name" value="MFS_dom"/>
</dbReference>
<feature type="domain" description="Major facilitator superfamily (MFS) profile" evidence="7">
    <location>
        <begin position="45"/>
        <end position="442"/>
    </location>
</feature>
<dbReference type="SUPFAM" id="SSF103473">
    <property type="entry name" value="MFS general substrate transporter"/>
    <property type="match status" value="1"/>
</dbReference>
<evidence type="ECO:0000313" key="8">
    <source>
        <dbReference type="EMBL" id="KAG9243159.1"/>
    </source>
</evidence>
<keyword evidence="5 6" id="KW-0472">Membrane</keyword>
<dbReference type="Gene3D" id="1.20.1250.20">
    <property type="entry name" value="MFS general substrate transporter like domains"/>
    <property type="match status" value="2"/>
</dbReference>
<evidence type="ECO:0000256" key="3">
    <source>
        <dbReference type="ARBA" id="ARBA00022692"/>
    </source>
</evidence>
<dbReference type="PROSITE" id="PS50850">
    <property type="entry name" value="MFS"/>
    <property type="match status" value="1"/>
</dbReference>
<feature type="transmembrane region" description="Helical" evidence="6">
    <location>
        <begin position="312"/>
        <end position="333"/>
    </location>
</feature>
<dbReference type="InterPro" id="IPR050360">
    <property type="entry name" value="MFS_Sugar_Transporters"/>
</dbReference>
<keyword evidence="3 6" id="KW-0812">Transmembrane</keyword>
<reference evidence="8" key="1">
    <citation type="journal article" date="2021" name="IMA Fungus">
        <title>Genomic characterization of three marine fungi, including Emericellopsis atlantica sp. nov. with signatures of a generalist lifestyle and marine biomass degradation.</title>
        <authorList>
            <person name="Hagestad O.C."/>
            <person name="Hou L."/>
            <person name="Andersen J.H."/>
            <person name="Hansen E.H."/>
            <person name="Altermark B."/>
            <person name="Li C."/>
            <person name="Kuhnert E."/>
            <person name="Cox R.J."/>
            <person name="Crous P.W."/>
            <person name="Spatafora J.W."/>
            <person name="Lail K."/>
            <person name="Amirebrahimi M."/>
            <person name="Lipzen A."/>
            <person name="Pangilinan J."/>
            <person name="Andreopoulos W."/>
            <person name="Hayes R.D."/>
            <person name="Ng V."/>
            <person name="Grigoriev I.V."/>
            <person name="Jackson S.A."/>
            <person name="Sutton T.D.S."/>
            <person name="Dobson A.D.W."/>
            <person name="Rama T."/>
        </authorList>
    </citation>
    <scope>NUCLEOTIDE SEQUENCE</scope>
    <source>
        <strain evidence="8">TRa3180A</strain>
    </source>
</reference>
<gene>
    <name evidence="8" type="ORF">BJ878DRAFT_481358</name>
</gene>
<dbReference type="PANTHER" id="PTHR48022:SF79">
    <property type="entry name" value="LACTOSE PERMEASE, PUTATIVE (AFU_ORTHOLOGUE AFUA_6G01860)-RELATED"/>
    <property type="match status" value="1"/>
</dbReference>
<evidence type="ECO:0000313" key="9">
    <source>
        <dbReference type="Proteomes" id="UP000887226"/>
    </source>
</evidence>